<evidence type="ECO:0000313" key="2">
    <source>
        <dbReference type="Proteomes" id="UP001369086"/>
    </source>
</evidence>
<accession>A0ABR0ZSQ9</accession>
<reference evidence="1 2" key="1">
    <citation type="submission" date="2021-05" db="EMBL/GenBank/DDBJ databases">
        <authorList>
            <person name="Zahm M."/>
            <person name="Klopp C."/>
            <person name="Cabau C."/>
            <person name="Kuhl H."/>
            <person name="Suciu R."/>
            <person name="Ciorpac M."/>
            <person name="Holostenco D."/>
            <person name="Gessner J."/>
            <person name="Wuertz S."/>
            <person name="Hohne C."/>
            <person name="Stock M."/>
            <person name="Gislard M."/>
            <person name="Lluch J."/>
            <person name="Milhes M."/>
            <person name="Lampietro C."/>
            <person name="Lopez Roques C."/>
            <person name="Donnadieu C."/>
            <person name="Du K."/>
            <person name="Schartl M."/>
            <person name="Guiguen Y."/>
        </authorList>
    </citation>
    <scope>NUCLEOTIDE SEQUENCE [LARGE SCALE GENOMIC DNA]</scope>
    <source>
        <strain evidence="1">Hh-F2</strain>
        <tissue evidence="1">Blood</tissue>
    </source>
</reference>
<keyword evidence="1" id="KW-0378">Hydrolase</keyword>
<keyword evidence="1" id="KW-0347">Helicase</keyword>
<dbReference type="GO" id="GO:0004386">
    <property type="term" value="F:helicase activity"/>
    <property type="evidence" value="ECO:0007669"/>
    <property type="project" value="UniProtKB-KW"/>
</dbReference>
<sequence>MYTPGTGCLTLAVSIPTVFHPGAVHGILVQRSRSREGLLSNLCNVVPGSVVFFFPSYEYEKRVNAQWEETGLLARLSAKRVQSPRLAVSQAFLCTEPQTLTVSQAFLCTEPQTVCFFQLTSMYLFCNA</sequence>
<dbReference type="EMBL" id="JAHFZB010000007">
    <property type="protein sequence ID" value="KAK6487854.1"/>
    <property type="molecule type" value="Genomic_DNA"/>
</dbReference>
<name>A0ABR0ZSQ9_HUSHU</name>
<organism evidence="1 2">
    <name type="scientific">Huso huso</name>
    <name type="common">Beluga</name>
    <name type="synonym">Acipenser huso</name>
    <dbReference type="NCBI Taxonomy" id="61971"/>
    <lineage>
        <taxon>Eukaryota</taxon>
        <taxon>Metazoa</taxon>
        <taxon>Chordata</taxon>
        <taxon>Craniata</taxon>
        <taxon>Vertebrata</taxon>
        <taxon>Euteleostomi</taxon>
        <taxon>Actinopterygii</taxon>
        <taxon>Chondrostei</taxon>
        <taxon>Acipenseriformes</taxon>
        <taxon>Acipenseridae</taxon>
        <taxon>Huso</taxon>
    </lineage>
</organism>
<keyword evidence="2" id="KW-1185">Reference proteome</keyword>
<protein>
    <submittedName>
        <fullName evidence="1">ATP-dependent DNA helicase DDX11</fullName>
    </submittedName>
</protein>
<gene>
    <name evidence="1" type="ORF">HHUSO_G9160</name>
</gene>
<comment type="caution">
    <text evidence="1">The sequence shown here is derived from an EMBL/GenBank/DDBJ whole genome shotgun (WGS) entry which is preliminary data.</text>
</comment>
<dbReference type="Proteomes" id="UP001369086">
    <property type="component" value="Unassembled WGS sequence"/>
</dbReference>
<proteinExistence type="predicted"/>
<keyword evidence="1" id="KW-0067">ATP-binding</keyword>
<dbReference type="Gene3D" id="3.40.50.300">
    <property type="entry name" value="P-loop containing nucleotide triphosphate hydrolases"/>
    <property type="match status" value="1"/>
</dbReference>
<dbReference type="InterPro" id="IPR027417">
    <property type="entry name" value="P-loop_NTPase"/>
</dbReference>
<keyword evidence="1" id="KW-0547">Nucleotide-binding</keyword>
<evidence type="ECO:0000313" key="1">
    <source>
        <dbReference type="EMBL" id="KAK6487854.1"/>
    </source>
</evidence>